<sequence length="61" mass="6840">MAYRRPVRSSFEAGGGKSEAEPAQIVSRLSWQWYQVEGSIAGDAYGTKDKYRCRKPDSAHC</sequence>
<evidence type="ECO:0000313" key="2">
    <source>
        <dbReference type="EMBL" id="GJC89710.1"/>
    </source>
</evidence>
<gene>
    <name evidence="2" type="ORF">ColLi_12548</name>
</gene>
<keyword evidence="3" id="KW-1185">Reference proteome</keyword>
<protein>
    <submittedName>
        <fullName evidence="2">Uncharacterized protein</fullName>
    </submittedName>
</protein>
<organism evidence="2 3">
    <name type="scientific">Colletotrichum liriopes</name>
    <dbReference type="NCBI Taxonomy" id="708192"/>
    <lineage>
        <taxon>Eukaryota</taxon>
        <taxon>Fungi</taxon>
        <taxon>Dikarya</taxon>
        <taxon>Ascomycota</taxon>
        <taxon>Pezizomycotina</taxon>
        <taxon>Sordariomycetes</taxon>
        <taxon>Hypocreomycetidae</taxon>
        <taxon>Glomerellales</taxon>
        <taxon>Glomerellaceae</taxon>
        <taxon>Colletotrichum</taxon>
        <taxon>Colletotrichum spaethianum species complex</taxon>
    </lineage>
</organism>
<comment type="caution">
    <text evidence="2">The sequence shown here is derived from an EMBL/GenBank/DDBJ whole genome shotgun (WGS) entry which is preliminary data.</text>
</comment>
<name>A0AA37LXZ6_9PEZI</name>
<evidence type="ECO:0000313" key="3">
    <source>
        <dbReference type="Proteomes" id="UP001055172"/>
    </source>
</evidence>
<proteinExistence type="predicted"/>
<feature type="region of interest" description="Disordered" evidence="1">
    <location>
        <begin position="1"/>
        <end position="22"/>
    </location>
</feature>
<dbReference type="Proteomes" id="UP001055172">
    <property type="component" value="Unassembled WGS sequence"/>
</dbReference>
<accession>A0AA37LXZ6</accession>
<dbReference type="AlphaFoldDB" id="A0AA37LXZ6"/>
<evidence type="ECO:0000256" key="1">
    <source>
        <dbReference type="SAM" id="MobiDB-lite"/>
    </source>
</evidence>
<reference evidence="2 3" key="1">
    <citation type="submission" date="2021-07" db="EMBL/GenBank/DDBJ databases">
        <title>Genome data of Colletotrichum spaethianum.</title>
        <authorList>
            <person name="Utami Y.D."/>
            <person name="Hiruma K."/>
        </authorList>
    </citation>
    <scope>NUCLEOTIDE SEQUENCE [LARGE SCALE GENOMIC DNA]</scope>
    <source>
        <strain evidence="2 3">MAFF 242679</strain>
    </source>
</reference>
<dbReference type="EMBL" id="BPPX01000044">
    <property type="protein sequence ID" value="GJC89710.1"/>
    <property type="molecule type" value="Genomic_DNA"/>
</dbReference>